<dbReference type="EMBL" id="OE840829">
    <property type="protein sequence ID" value="CAD7592816.1"/>
    <property type="molecule type" value="Genomic_DNA"/>
</dbReference>
<evidence type="ECO:0000256" key="2">
    <source>
        <dbReference type="ARBA" id="ARBA00022679"/>
    </source>
</evidence>
<dbReference type="PROSITE" id="PS50216">
    <property type="entry name" value="DHHC"/>
    <property type="match status" value="1"/>
</dbReference>
<comment type="subcellular location">
    <subcellularLocation>
        <location evidence="1">Membrane</location>
        <topology evidence="1">Multi-pass membrane protein</topology>
    </subcellularLocation>
</comment>
<keyword evidence="5 7" id="KW-0472">Membrane</keyword>
<evidence type="ECO:0000256" key="6">
    <source>
        <dbReference type="ARBA" id="ARBA00023315"/>
    </source>
</evidence>
<feature type="transmembrane region" description="Helical" evidence="7">
    <location>
        <begin position="71"/>
        <end position="94"/>
    </location>
</feature>
<evidence type="ECO:0000256" key="3">
    <source>
        <dbReference type="ARBA" id="ARBA00022692"/>
    </source>
</evidence>
<dbReference type="EC" id="2.3.1.225" evidence="7"/>
<evidence type="ECO:0000259" key="8">
    <source>
        <dbReference type="Pfam" id="PF01529"/>
    </source>
</evidence>
<organism evidence="9">
    <name type="scientific">Timema genevievae</name>
    <name type="common">Walking stick</name>
    <dbReference type="NCBI Taxonomy" id="629358"/>
    <lineage>
        <taxon>Eukaryota</taxon>
        <taxon>Metazoa</taxon>
        <taxon>Ecdysozoa</taxon>
        <taxon>Arthropoda</taxon>
        <taxon>Hexapoda</taxon>
        <taxon>Insecta</taxon>
        <taxon>Pterygota</taxon>
        <taxon>Neoptera</taxon>
        <taxon>Polyneoptera</taxon>
        <taxon>Phasmatodea</taxon>
        <taxon>Timematodea</taxon>
        <taxon>Timematoidea</taxon>
        <taxon>Timematidae</taxon>
        <taxon>Timema</taxon>
    </lineage>
</organism>
<keyword evidence="2 7" id="KW-0808">Transferase</keyword>
<evidence type="ECO:0000256" key="5">
    <source>
        <dbReference type="ARBA" id="ARBA00023136"/>
    </source>
</evidence>
<dbReference type="InterPro" id="IPR001594">
    <property type="entry name" value="Palmitoyltrfase_DHHC"/>
</dbReference>
<dbReference type="PANTHER" id="PTHR12246">
    <property type="entry name" value="PALMITOYLTRANSFERASE ZDHHC16"/>
    <property type="match status" value="1"/>
</dbReference>
<protein>
    <recommendedName>
        <fullName evidence="7">Palmitoyltransferase</fullName>
        <ecNumber evidence="7">2.3.1.225</ecNumber>
    </recommendedName>
</protein>
<feature type="transmembrane region" description="Helical" evidence="7">
    <location>
        <begin position="192"/>
        <end position="211"/>
    </location>
</feature>
<sequence>MRDFFSPSRMVRVTWKLTSFPQTLRNSIRFQWRKWKITYNTFFYNHFMDHGYFADVCMEPMFWFVDNFTKFLGPFFVFSVCGLTASVIMIAYWIGLPYWWNRSPMTTVAILLVGHWLLVNICFHYYMAASTLPGYPPEDTLIPEAASICKKCIAPKPPRTHHCSVCNKCILKMDHHCPWLNNCIGHYNHRYFFLYMVYMVLGVFFLMVFGFELAYTEVWLDSDQEEELEGHSVRFNNSVLIRVPEVGVNTSHFEEPPPPREQRTLRQTCIIYMAFINFGVFVALGSLAVWHARLISKGETSIEANINKAETKRLSTLNKVYENPYNFGRKKNWRIFLGLVRGRTWRHVVFPSNHKPVGIGLTWDTVHSDSEEETDKYRVC</sequence>
<comment type="domain">
    <text evidence="7">The DHHC domain is required for palmitoyltransferase activity.</text>
</comment>
<dbReference type="Pfam" id="PF01529">
    <property type="entry name" value="DHHC"/>
    <property type="match status" value="1"/>
</dbReference>
<evidence type="ECO:0000256" key="7">
    <source>
        <dbReference type="RuleBase" id="RU079119"/>
    </source>
</evidence>
<keyword evidence="3 7" id="KW-0812">Transmembrane</keyword>
<dbReference type="GO" id="GO:0016020">
    <property type="term" value="C:membrane"/>
    <property type="evidence" value="ECO:0007669"/>
    <property type="project" value="UniProtKB-SubCell"/>
</dbReference>
<gene>
    <name evidence="9" type="ORF">TGEB3V08_LOCUS5073</name>
</gene>
<comment type="similarity">
    <text evidence="7">Belongs to the DHHC palmitoyltransferase family.</text>
</comment>
<evidence type="ECO:0000313" key="9">
    <source>
        <dbReference type="EMBL" id="CAD7592816.1"/>
    </source>
</evidence>
<evidence type="ECO:0000256" key="4">
    <source>
        <dbReference type="ARBA" id="ARBA00022989"/>
    </source>
</evidence>
<evidence type="ECO:0000256" key="1">
    <source>
        <dbReference type="ARBA" id="ARBA00004141"/>
    </source>
</evidence>
<reference evidence="9" key="1">
    <citation type="submission" date="2020-11" db="EMBL/GenBank/DDBJ databases">
        <authorList>
            <person name="Tran Van P."/>
        </authorList>
    </citation>
    <scope>NUCLEOTIDE SEQUENCE</scope>
</reference>
<proteinExistence type="inferred from homology"/>
<feature type="transmembrane region" description="Helical" evidence="7">
    <location>
        <begin position="106"/>
        <end position="126"/>
    </location>
</feature>
<feature type="domain" description="Palmitoyltransferase DHHC" evidence="8">
    <location>
        <begin position="145"/>
        <end position="304"/>
    </location>
</feature>
<accession>A0A7R9PLL8</accession>
<dbReference type="GO" id="GO:0019706">
    <property type="term" value="F:protein-cysteine S-palmitoyltransferase activity"/>
    <property type="evidence" value="ECO:0007669"/>
    <property type="project" value="UniProtKB-EC"/>
</dbReference>
<name>A0A7R9PLL8_TIMGE</name>
<keyword evidence="4 7" id="KW-1133">Transmembrane helix</keyword>
<keyword evidence="6 7" id="KW-0012">Acyltransferase</keyword>
<dbReference type="AlphaFoldDB" id="A0A7R9PLL8"/>
<feature type="transmembrane region" description="Helical" evidence="7">
    <location>
        <begin position="270"/>
        <end position="290"/>
    </location>
</feature>
<comment type="catalytic activity">
    <reaction evidence="7">
        <text>L-cysteinyl-[protein] + hexadecanoyl-CoA = S-hexadecanoyl-L-cysteinyl-[protein] + CoA</text>
        <dbReference type="Rhea" id="RHEA:36683"/>
        <dbReference type="Rhea" id="RHEA-COMP:10131"/>
        <dbReference type="Rhea" id="RHEA-COMP:11032"/>
        <dbReference type="ChEBI" id="CHEBI:29950"/>
        <dbReference type="ChEBI" id="CHEBI:57287"/>
        <dbReference type="ChEBI" id="CHEBI:57379"/>
        <dbReference type="ChEBI" id="CHEBI:74151"/>
        <dbReference type="EC" id="2.3.1.225"/>
    </reaction>
</comment>
<dbReference type="InterPro" id="IPR039859">
    <property type="entry name" value="PFA4/ZDH16/20/ERF2-like"/>
</dbReference>